<dbReference type="Gene3D" id="3.40.50.300">
    <property type="entry name" value="P-loop containing nucleotide triphosphate hydrolases"/>
    <property type="match status" value="1"/>
</dbReference>
<keyword evidence="6 10" id="KW-1133">Transmembrane helix</keyword>
<feature type="compositionally biased region" description="Polar residues" evidence="9">
    <location>
        <begin position="860"/>
        <end position="871"/>
    </location>
</feature>
<dbReference type="EMBL" id="JAFEKC020000008">
    <property type="protein sequence ID" value="KAK0513360.1"/>
    <property type="molecule type" value="Genomic_DNA"/>
</dbReference>
<dbReference type="Proteomes" id="UP001166286">
    <property type="component" value="Unassembled WGS sequence"/>
</dbReference>
<comment type="subcellular location">
    <subcellularLocation>
        <location evidence="1">Membrane</location>
        <topology evidence="1">Multi-pass membrane protein</topology>
    </subcellularLocation>
</comment>
<evidence type="ECO:0000256" key="9">
    <source>
        <dbReference type="SAM" id="MobiDB-lite"/>
    </source>
</evidence>
<feature type="transmembrane region" description="Helical" evidence="10">
    <location>
        <begin position="122"/>
        <end position="145"/>
    </location>
</feature>
<feature type="region of interest" description="Disordered" evidence="9">
    <location>
        <begin position="191"/>
        <end position="226"/>
    </location>
</feature>
<evidence type="ECO:0000313" key="14">
    <source>
        <dbReference type="Proteomes" id="UP001166286"/>
    </source>
</evidence>
<feature type="transmembrane region" description="Helical" evidence="10">
    <location>
        <begin position="276"/>
        <end position="294"/>
    </location>
</feature>
<comment type="caution">
    <text evidence="13">The sequence shown here is derived from an EMBL/GenBank/DDBJ whole genome shotgun (WGS) entry which is preliminary data.</text>
</comment>
<evidence type="ECO:0000256" key="1">
    <source>
        <dbReference type="ARBA" id="ARBA00004141"/>
    </source>
</evidence>
<dbReference type="InterPro" id="IPR003593">
    <property type="entry name" value="AAA+_ATPase"/>
</dbReference>
<dbReference type="FunFam" id="3.40.50.300:FF:000287">
    <property type="entry name" value="Multidrug ABC transporter ATP-binding protein"/>
    <property type="match status" value="1"/>
</dbReference>
<reference evidence="13" key="1">
    <citation type="submission" date="2023-03" db="EMBL/GenBank/DDBJ databases">
        <title>Complete genome of Cladonia borealis.</title>
        <authorList>
            <person name="Park H."/>
        </authorList>
    </citation>
    <scope>NUCLEOTIDE SEQUENCE</scope>
    <source>
        <strain evidence="13">ANT050790</strain>
    </source>
</reference>
<dbReference type="PROSITE" id="PS00211">
    <property type="entry name" value="ABC_TRANSPORTER_1"/>
    <property type="match status" value="1"/>
</dbReference>
<dbReference type="GO" id="GO:0016887">
    <property type="term" value="F:ATP hydrolysis activity"/>
    <property type="evidence" value="ECO:0007669"/>
    <property type="project" value="InterPro"/>
</dbReference>
<evidence type="ECO:0000256" key="5">
    <source>
        <dbReference type="ARBA" id="ARBA00022840"/>
    </source>
</evidence>
<evidence type="ECO:0000256" key="4">
    <source>
        <dbReference type="ARBA" id="ARBA00022741"/>
    </source>
</evidence>
<dbReference type="InterPro" id="IPR027417">
    <property type="entry name" value="P-loop_NTPase"/>
</dbReference>
<accession>A0AA39V8Q3</accession>
<feature type="transmembrane region" description="Helical" evidence="10">
    <location>
        <begin position="64"/>
        <end position="88"/>
    </location>
</feature>
<keyword evidence="14" id="KW-1185">Reference proteome</keyword>
<dbReference type="Pfam" id="PF00005">
    <property type="entry name" value="ABC_tran"/>
    <property type="match status" value="1"/>
</dbReference>
<dbReference type="InterPro" id="IPR039421">
    <property type="entry name" value="Type_1_exporter"/>
</dbReference>
<keyword evidence="7 10" id="KW-0472">Membrane</keyword>
<feature type="compositionally biased region" description="Basic and acidic residues" evidence="9">
    <location>
        <begin position="959"/>
        <end position="968"/>
    </location>
</feature>
<feature type="domain" description="ABC transmembrane type-1" evidence="12">
    <location>
        <begin position="279"/>
        <end position="560"/>
    </location>
</feature>
<evidence type="ECO:0000256" key="6">
    <source>
        <dbReference type="ARBA" id="ARBA00022989"/>
    </source>
</evidence>
<organism evidence="13 14">
    <name type="scientific">Cladonia borealis</name>
    <dbReference type="NCBI Taxonomy" id="184061"/>
    <lineage>
        <taxon>Eukaryota</taxon>
        <taxon>Fungi</taxon>
        <taxon>Dikarya</taxon>
        <taxon>Ascomycota</taxon>
        <taxon>Pezizomycotina</taxon>
        <taxon>Lecanoromycetes</taxon>
        <taxon>OSLEUM clade</taxon>
        <taxon>Lecanoromycetidae</taxon>
        <taxon>Lecanorales</taxon>
        <taxon>Lecanorineae</taxon>
        <taxon>Cladoniaceae</taxon>
        <taxon>Cladonia</taxon>
    </lineage>
</organism>
<dbReference type="GO" id="GO:0140359">
    <property type="term" value="F:ABC-type transporter activity"/>
    <property type="evidence" value="ECO:0007669"/>
    <property type="project" value="InterPro"/>
</dbReference>
<evidence type="ECO:0000313" key="13">
    <source>
        <dbReference type="EMBL" id="KAK0513360.1"/>
    </source>
</evidence>
<feature type="region of interest" description="Disordered" evidence="9">
    <location>
        <begin position="835"/>
        <end position="1055"/>
    </location>
</feature>
<evidence type="ECO:0000256" key="2">
    <source>
        <dbReference type="ARBA" id="ARBA00022448"/>
    </source>
</evidence>
<dbReference type="InterPro" id="IPR036640">
    <property type="entry name" value="ABC1_TM_sf"/>
</dbReference>
<evidence type="ECO:0000259" key="11">
    <source>
        <dbReference type="PROSITE" id="PS50893"/>
    </source>
</evidence>
<keyword evidence="3 10" id="KW-0812">Transmembrane</keyword>
<dbReference type="InterPro" id="IPR017871">
    <property type="entry name" value="ABC_transporter-like_CS"/>
</dbReference>
<feature type="compositionally biased region" description="Basic residues" evidence="9">
    <location>
        <begin position="1026"/>
        <end position="1035"/>
    </location>
</feature>
<dbReference type="SMART" id="SM00382">
    <property type="entry name" value="AAA"/>
    <property type="match status" value="1"/>
</dbReference>
<feature type="compositionally biased region" description="Polar residues" evidence="9">
    <location>
        <begin position="1042"/>
        <end position="1055"/>
    </location>
</feature>
<dbReference type="PROSITE" id="PS50929">
    <property type="entry name" value="ABC_TM1F"/>
    <property type="match status" value="1"/>
</dbReference>
<feature type="compositionally biased region" description="Polar residues" evidence="9">
    <location>
        <begin position="899"/>
        <end position="916"/>
    </location>
</feature>
<dbReference type="AlphaFoldDB" id="A0AA39V8Q3"/>
<name>A0AA39V8Q3_9LECA</name>
<dbReference type="GO" id="GO:0005524">
    <property type="term" value="F:ATP binding"/>
    <property type="evidence" value="ECO:0007669"/>
    <property type="project" value="UniProtKB-KW"/>
</dbReference>
<dbReference type="GO" id="GO:0005774">
    <property type="term" value="C:vacuolar membrane"/>
    <property type="evidence" value="ECO:0007669"/>
    <property type="project" value="TreeGrafter"/>
</dbReference>
<dbReference type="PANTHER" id="PTHR24221">
    <property type="entry name" value="ATP-BINDING CASSETTE SUB-FAMILY B"/>
    <property type="match status" value="1"/>
</dbReference>
<evidence type="ECO:0008006" key="15">
    <source>
        <dbReference type="Google" id="ProtNLM"/>
    </source>
</evidence>
<keyword evidence="2" id="KW-0813">Transport</keyword>
<dbReference type="Gene3D" id="1.20.1560.10">
    <property type="entry name" value="ABC transporter type 1, transmembrane domain"/>
    <property type="match status" value="1"/>
</dbReference>
<evidence type="ECO:0000256" key="10">
    <source>
        <dbReference type="SAM" id="Phobius"/>
    </source>
</evidence>
<evidence type="ECO:0000256" key="8">
    <source>
        <dbReference type="ARBA" id="ARBA00024363"/>
    </source>
</evidence>
<dbReference type="PANTHER" id="PTHR24221:SF651">
    <property type="entry name" value="HEAVY METAL TOLERANCE PROTEIN"/>
    <property type="match status" value="1"/>
</dbReference>
<evidence type="ECO:0000259" key="12">
    <source>
        <dbReference type="PROSITE" id="PS50929"/>
    </source>
</evidence>
<feature type="transmembrane region" description="Helical" evidence="10">
    <location>
        <begin position="396"/>
        <end position="416"/>
    </location>
</feature>
<dbReference type="CDD" id="cd18583">
    <property type="entry name" value="ABC_6TM_HMT1"/>
    <property type="match status" value="1"/>
</dbReference>
<gene>
    <name evidence="13" type="ORF">JMJ35_004346</name>
</gene>
<feature type="domain" description="ABC transporter" evidence="11">
    <location>
        <begin position="592"/>
        <end position="826"/>
    </location>
</feature>
<dbReference type="PROSITE" id="PS50893">
    <property type="entry name" value="ABC_TRANSPORTER_2"/>
    <property type="match status" value="1"/>
</dbReference>
<feature type="transmembrane region" description="Helical" evidence="10">
    <location>
        <begin position="166"/>
        <end position="185"/>
    </location>
</feature>
<sequence>MASSQSPMNTTTMATSTGLHHMRYVLYYLVPATVLTYYILASMISTCTLQNMKAHPGKTHFKVLLWLMILILLSFVFEALMLIVDTVYNGARYSSTASNVYALSNVLVWMILVGGLDSENPVWYPHCGAWLITLIAEATFLMLGLSYGSTTTAFVYTQMAIQASRILILALLPTITFTRFAFQTITDPESSPLLDQSKTSPITGQNPKDSPPYGSISKPSDSIDDEDEDDYLIKKDQKKKKFQERLLANGNWVNYARSFSMFVPLLLPTKDRILQLNFFGVFVCLACGRALNVLEPRQFGIVLDRMSTVTSDVHLGSIMSEIALFVFYRWIEAVLMGPAKRLFWQPIEQNADRSLQTAAYNHIMDLSRDFHTEKQSGELYTSISQGSSIINILKTVIFRMLPVFADLALAAIYLYWVFGPYMALTLASTSVIYLWSSTWFLSKQTEMHRTSTKLARKQAQIMYDSVGSWDTVSHFNTASYEKGRYSHAVARLQEIYMFYMAWFGENSILEFGLIGASFLAVHRIAHGSVPVGSFAMLIYYWANFSGRLDQLISTRREFLAELVDAEALRELFEKRPTVEDGSVALEFKRGAVEFHGVTFSYDGEKNIISDFNLRVEPGQRVALVGETGGGKSSVLKLLFRFYDPQKGCITIDDQDTKSVTLQSLRNCIGIVPQDPSLFNTTIMENVRYSKLDATDEQVKEACKAAAIHDKILQFPRGYSSRVGEKGVKLSGGELQRIAIARVILKEPKIILLDEATSAVDTETESYIQEALRKLTLGRTTFTVAHRLSTVSDADNILVIKQGSIVEQGPPHVLLKAKGKYFDLWTKQVGITAIAPDEPAKSSKPGDNLARCQTQDESRSMEASVTSTSRSLRATAPEFLPRNEATPHGQQETVVEDGQSPRNQGIPGQQADQNPSDSEMIRSGVEPGVNKTNSKPRHVRSLVDTSEHSSDKAPSADQLDESKDQIEAKKKGRNPFFQRRLNNKSEPSRPVDGPSDGPSTTHGQPRRASAPSDPPPVRTRARDETHRRRHRQRRWRRRDDKSALTQVGPSSGGPSA</sequence>
<comment type="similarity">
    <text evidence="8">Belongs to the ABC transporter superfamily. ABCB family. Heavy Metal importer (TC 3.A.1.210) subfamily.</text>
</comment>
<keyword evidence="5" id="KW-0067">ATP-binding</keyword>
<feature type="transmembrane region" description="Helical" evidence="10">
    <location>
        <begin position="100"/>
        <end position="116"/>
    </location>
</feature>
<dbReference type="SUPFAM" id="SSF52540">
    <property type="entry name" value="P-loop containing nucleoside triphosphate hydrolases"/>
    <property type="match status" value="1"/>
</dbReference>
<dbReference type="Pfam" id="PF00664">
    <property type="entry name" value="ABC_membrane"/>
    <property type="match status" value="1"/>
</dbReference>
<dbReference type="SUPFAM" id="SSF90123">
    <property type="entry name" value="ABC transporter transmembrane region"/>
    <property type="match status" value="1"/>
</dbReference>
<dbReference type="InterPro" id="IPR011527">
    <property type="entry name" value="ABC1_TM_dom"/>
</dbReference>
<feature type="compositionally biased region" description="Polar residues" evidence="9">
    <location>
        <begin position="191"/>
        <end position="208"/>
    </location>
</feature>
<protein>
    <recommendedName>
        <fullName evidence="15">Heavy metal tolerance protein</fullName>
    </recommendedName>
</protein>
<evidence type="ECO:0000256" key="3">
    <source>
        <dbReference type="ARBA" id="ARBA00022692"/>
    </source>
</evidence>
<keyword evidence="4" id="KW-0547">Nucleotide-binding</keyword>
<feature type="transmembrane region" description="Helical" evidence="10">
    <location>
        <begin position="25"/>
        <end position="44"/>
    </location>
</feature>
<proteinExistence type="inferred from homology"/>
<dbReference type="InterPro" id="IPR003439">
    <property type="entry name" value="ABC_transporter-like_ATP-bd"/>
</dbReference>
<evidence type="ECO:0000256" key="7">
    <source>
        <dbReference type="ARBA" id="ARBA00023136"/>
    </source>
</evidence>